<comment type="similarity">
    <text evidence="2">Belongs to the peptidase C65 family. Otulin subfamily.</text>
</comment>
<feature type="site" description="Linear diubiquitin binding" evidence="5">
    <location>
        <position position="377"/>
    </location>
</feature>
<feature type="region of interest" description="Disordered" evidence="6">
    <location>
        <begin position="35"/>
        <end position="58"/>
    </location>
</feature>
<sequence length="408" mass="46663">MRPHGKQAKQDTKVKASRKAAVYDVNKGVKKTKVEEAGVRESSRVATNQDKKVSLEDDNHLKVDETDVVRGATIGVTKSRHEAPSTAQTMEEPQSPYDPKEKENLEEYCDEDLYRGEDEIEKDKKHRDTISGLNCLVPSAGDGVSVENAVDLLIYSEREWKGNTAKSSLIRKGYMKVSEKFQGLRRVRGDNYCALRATLFQILSLSKHVSTRLQDNHLTLKLLANEDMIGQWKFPFESNHRTTTEETVSQLKVYLELLRDRWTAAVGAGNAEERERLCQEVLQGEEEYGLLEALKFLMLQTATELHRLMEERAAAVPEFCWLLFARDSSSCPGTFFKNHLRHVGFTGGLEQVEMFLLGYALEHTIQVYRLYKTDTPEFITFYPDDHRKDWPCVPLVTEDDRHYNVPVA</sequence>
<feature type="region of interest" description="Linear diubiquitin binding" evidence="5">
    <location>
        <begin position="346"/>
        <end position="352"/>
    </location>
</feature>
<accession>A0ABD0WM41</accession>
<reference evidence="7 8" key="1">
    <citation type="submission" date="2024-06" db="EMBL/GenBank/DDBJ databases">
        <authorList>
            <person name="Pan Q."/>
            <person name="Wen M."/>
            <person name="Jouanno E."/>
            <person name="Zahm M."/>
            <person name="Klopp C."/>
            <person name="Cabau C."/>
            <person name="Louis A."/>
            <person name="Berthelot C."/>
            <person name="Parey E."/>
            <person name="Roest Crollius H."/>
            <person name="Montfort J."/>
            <person name="Robinson-Rechavi M."/>
            <person name="Bouchez O."/>
            <person name="Lampietro C."/>
            <person name="Lopez Roques C."/>
            <person name="Donnadieu C."/>
            <person name="Postlethwait J."/>
            <person name="Bobe J."/>
            <person name="Verreycken H."/>
            <person name="Guiguen Y."/>
        </authorList>
    </citation>
    <scope>NUCLEOTIDE SEQUENCE [LARGE SCALE GENOMIC DNA]</scope>
    <source>
        <strain evidence="7">Up_M1</strain>
        <tissue evidence="7">Testis</tissue>
    </source>
</reference>
<evidence type="ECO:0000256" key="5">
    <source>
        <dbReference type="PIRSR" id="PIRSR623237-2"/>
    </source>
</evidence>
<gene>
    <name evidence="7" type="ORF">UPYG_G00297220</name>
</gene>
<dbReference type="InterPro" id="IPR023235">
    <property type="entry name" value="FAM105"/>
</dbReference>
<protein>
    <submittedName>
        <fullName evidence="7">Uncharacterized protein</fullName>
    </submittedName>
</protein>
<keyword evidence="3" id="KW-0963">Cytoplasm</keyword>
<feature type="active site" evidence="4">
    <location>
        <position position="402"/>
    </location>
</feature>
<dbReference type="GO" id="GO:0005737">
    <property type="term" value="C:cytoplasm"/>
    <property type="evidence" value="ECO:0007669"/>
    <property type="project" value="UniProtKB-SubCell"/>
</dbReference>
<evidence type="ECO:0000256" key="3">
    <source>
        <dbReference type="ARBA" id="ARBA00022490"/>
    </source>
</evidence>
<comment type="subcellular location">
    <subcellularLocation>
        <location evidence="1">Cytoplasm</location>
    </subcellularLocation>
</comment>
<feature type="active site" evidence="4">
    <location>
        <position position="190"/>
    </location>
</feature>
<evidence type="ECO:0000256" key="1">
    <source>
        <dbReference type="ARBA" id="ARBA00004496"/>
    </source>
</evidence>
<dbReference type="PANTHER" id="PTHR33662:SF3">
    <property type="entry name" value="FIBROUS SHEATH CABYR-BINDING PROTEIN-LIKE-RELATED"/>
    <property type="match status" value="1"/>
</dbReference>
<comment type="caution">
    <text evidence="7">The sequence shown here is derived from an EMBL/GenBank/DDBJ whole genome shotgun (WGS) entry which is preliminary data.</text>
</comment>
<feature type="active site" description="Nucleophile" evidence="4">
    <location>
        <position position="193"/>
    </location>
</feature>
<feature type="region of interest" description="Linear diubiquitin binding" evidence="5">
    <location>
        <begin position="188"/>
        <end position="190"/>
    </location>
</feature>
<dbReference type="EMBL" id="JAGEUA010000009">
    <property type="protein sequence ID" value="KAL0966596.1"/>
    <property type="molecule type" value="Genomic_DNA"/>
</dbReference>
<organism evidence="7 8">
    <name type="scientific">Umbra pygmaea</name>
    <name type="common">Eastern mudminnow</name>
    <dbReference type="NCBI Taxonomy" id="75934"/>
    <lineage>
        <taxon>Eukaryota</taxon>
        <taxon>Metazoa</taxon>
        <taxon>Chordata</taxon>
        <taxon>Craniata</taxon>
        <taxon>Vertebrata</taxon>
        <taxon>Euteleostomi</taxon>
        <taxon>Actinopterygii</taxon>
        <taxon>Neopterygii</taxon>
        <taxon>Teleostei</taxon>
        <taxon>Protacanthopterygii</taxon>
        <taxon>Esociformes</taxon>
        <taxon>Umbridae</taxon>
        <taxon>Umbra</taxon>
    </lineage>
</organism>
<keyword evidence="8" id="KW-1185">Reference proteome</keyword>
<evidence type="ECO:0000256" key="6">
    <source>
        <dbReference type="SAM" id="MobiDB-lite"/>
    </source>
</evidence>
<feature type="region of interest" description="Linear diubiquitin binding" evidence="5">
    <location>
        <begin position="399"/>
        <end position="401"/>
    </location>
</feature>
<dbReference type="PRINTS" id="PR02057">
    <property type="entry name" value="PROTEINF105B"/>
</dbReference>
<dbReference type="Pfam" id="PF16218">
    <property type="entry name" value="Peptidase_C101"/>
    <property type="match status" value="1"/>
</dbReference>
<evidence type="ECO:0000313" key="7">
    <source>
        <dbReference type="EMBL" id="KAL0966596.1"/>
    </source>
</evidence>
<evidence type="ECO:0000313" key="8">
    <source>
        <dbReference type="Proteomes" id="UP001557470"/>
    </source>
</evidence>
<dbReference type="PANTHER" id="PTHR33662">
    <property type="entry name" value="OTU DEUBIQUITINASE WITH LINEAR LINKAGE-SPECIFICITY A-RELATED"/>
    <property type="match status" value="1"/>
</dbReference>
<dbReference type="AlphaFoldDB" id="A0ABD0WM41"/>
<evidence type="ECO:0000256" key="4">
    <source>
        <dbReference type="PIRSR" id="PIRSR623237-1"/>
    </source>
</evidence>
<feature type="region of interest" description="Linear diubiquitin binding" evidence="5">
    <location>
        <begin position="159"/>
        <end position="160"/>
    </location>
</feature>
<dbReference type="Proteomes" id="UP001557470">
    <property type="component" value="Unassembled WGS sequence"/>
</dbReference>
<dbReference type="InterPro" id="IPR023237">
    <property type="entry name" value="Otulin"/>
</dbReference>
<dbReference type="PRINTS" id="PR02055">
    <property type="entry name" value="PROTEINF105"/>
</dbReference>
<feature type="region of interest" description="Disordered" evidence="6">
    <location>
        <begin position="77"/>
        <end position="101"/>
    </location>
</feature>
<proteinExistence type="inferred from homology"/>
<evidence type="ECO:0000256" key="2">
    <source>
        <dbReference type="ARBA" id="ARBA00010267"/>
    </source>
</evidence>
<name>A0ABD0WM41_UMBPY</name>